<name>A0AAU9LS40_9ASTR</name>
<dbReference type="NCBIfam" id="TIGR00756">
    <property type="entry name" value="PPR"/>
    <property type="match status" value="6"/>
</dbReference>
<feature type="repeat" description="PPR" evidence="2">
    <location>
        <begin position="411"/>
        <end position="445"/>
    </location>
</feature>
<dbReference type="Proteomes" id="UP001157418">
    <property type="component" value="Unassembled WGS sequence"/>
</dbReference>
<organism evidence="3 4">
    <name type="scientific">Lactuca virosa</name>
    <dbReference type="NCBI Taxonomy" id="75947"/>
    <lineage>
        <taxon>Eukaryota</taxon>
        <taxon>Viridiplantae</taxon>
        <taxon>Streptophyta</taxon>
        <taxon>Embryophyta</taxon>
        <taxon>Tracheophyta</taxon>
        <taxon>Spermatophyta</taxon>
        <taxon>Magnoliopsida</taxon>
        <taxon>eudicotyledons</taxon>
        <taxon>Gunneridae</taxon>
        <taxon>Pentapetalae</taxon>
        <taxon>asterids</taxon>
        <taxon>campanulids</taxon>
        <taxon>Asterales</taxon>
        <taxon>Asteraceae</taxon>
        <taxon>Cichorioideae</taxon>
        <taxon>Cichorieae</taxon>
        <taxon>Lactucinae</taxon>
        <taxon>Lactuca</taxon>
    </lineage>
</organism>
<dbReference type="Gene3D" id="1.25.40.10">
    <property type="entry name" value="Tetratricopeptide repeat domain"/>
    <property type="match status" value="6"/>
</dbReference>
<evidence type="ECO:0000256" key="2">
    <source>
        <dbReference type="PROSITE-ProRule" id="PRU00708"/>
    </source>
</evidence>
<comment type="caution">
    <text evidence="3">The sequence shown here is derived from an EMBL/GenBank/DDBJ whole genome shotgun (WGS) entry which is preliminary data.</text>
</comment>
<dbReference type="GO" id="GO:0009451">
    <property type="term" value="P:RNA modification"/>
    <property type="evidence" value="ECO:0007669"/>
    <property type="project" value="InterPro"/>
</dbReference>
<proteinExistence type="predicted"/>
<reference evidence="3 4" key="1">
    <citation type="submission" date="2022-01" db="EMBL/GenBank/DDBJ databases">
        <authorList>
            <person name="Xiong W."/>
            <person name="Schranz E."/>
        </authorList>
    </citation>
    <scope>NUCLEOTIDE SEQUENCE [LARGE SCALE GENOMIC DNA]</scope>
</reference>
<keyword evidence="4" id="KW-1185">Reference proteome</keyword>
<dbReference type="FunFam" id="1.25.40.10:FF:000090">
    <property type="entry name" value="Pentatricopeptide repeat-containing protein, chloroplastic"/>
    <property type="match status" value="1"/>
</dbReference>
<dbReference type="InterPro" id="IPR002885">
    <property type="entry name" value="PPR_rpt"/>
</dbReference>
<dbReference type="InterPro" id="IPR011990">
    <property type="entry name" value="TPR-like_helical_dom_sf"/>
</dbReference>
<protein>
    <submittedName>
        <fullName evidence="3">Uncharacterized protein</fullName>
    </submittedName>
</protein>
<dbReference type="PROSITE" id="PS51375">
    <property type="entry name" value="PPR"/>
    <property type="match status" value="5"/>
</dbReference>
<evidence type="ECO:0000313" key="3">
    <source>
        <dbReference type="EMBL" id="CAH1412440.1"/>
    </source>
</evidence>
<dbReference type="GO" id="GO:0003723">
    <property type="term" value="F:RNA binding"/>
    <property type="evidence" value="ECO:0007669"/>
    <property type="project" value="InterPro"/>
</dbReference>
<dbReference type="Pfam" id="PF20431">
    <property type="entry name" value="E_motif"/>
    <property type="match status" value="1"/>
</dbReference>
<feature type="repeat" description="PPR" evidence="2">
    <location>
        <begin position="643"/>
        <end position="677"/>
    </location>
</feature>
<feature type="repeat" description="PPR" evidence="2">
    <location>
        <begin position="679"/>
        <end position="713"/>
    </location>
</feature>
<dbReference type="InterPro" id="IPR046848">
    <property type="entry name" value="E_motif"/>
</dbReference>
<dbReference type="PANTHER" id="PTHR47926:SF427">
    <property type="entry name" value="TETRATRICOPEPTIDE-LIKE HELICAL DOMAIN SUPERFAMILY"/>
    <property type="match status" value="1"/>
</dbReference>
<gene>
    <name evidence="3" type="ORF">LVIROSA_LOCUS456</name>
</gene>
<feature type="repeat" description="PPR" evidence="2">
    <location>
        <begin position="310"/>
        <end position="344"/>
    </location>
</feature>
<dbReference type="InterPro" id="IPR046960">
    <property type="entry name" value="PPR_At4g14850-like_plant"/>
</dbReference>
<dbReference type="PANTHER" id="PTHR47926">
    <property type="entry name" value="PENTATRICOPEPTIDE REPEAT-CONTAINING PROTEIN"/>
    <property type="match status" value="1"/>
</dbReference>
<sequence length="821" mass="91670">MSYYPCNTIVRRYSILSGELKQLQNAQKAQSFSTIPQQCHRTILPLCASAKSLQQTKQSHAIALLNGYLPNSISVSASLILQYATFGDPSTSRLLFHQSLPYSRSAFLWNTITRAYSIAGVYDAFQIYNLMIRNGVRPDDHSFPFVLKGCSDYHEVWKGQEVHGLVCKLGFDSDVFVGNTLLRFYGECSSVNDAEKVFDEMPERDVVSWNTLITVCSIKFSYNKAIALFRDMKLQPLCSEVSPNVATIVSLLPVCAAIEDSSITSEIHSYVIKMGFNHHIKINNAFIDAYGKCGNLKACKQVFNEMVDRNHVSWNAVITSFAHTDHHQDAVLFFQYMINKSITPNSVAISSILPIIVELECLQWGIELHGFSIRTGIESDIFVANSLLDMYAKFGYPIKASNIFNNIHSKNIVSWNTMIANYAQNGSELLALQTLREMQAHGIVPGPVTLTNILPACARIGHLSHGKQIHCKSIRKGSDFQIFIWNALIDMYAKCGCLDLARNVFNMSYKDRISYNTLISAYSHTNTSFESLILFRELGLKDMEYDTVSFSGALSACANMVEIKKGKEIHGVCLKKGYTPLMGPTHQPVSNLMSSDTSLIDSHLLTAKQLHSLIVSNSILDLYAKCGRIDLAKKVFDRIPNKDTASWNTMIMGYGMRGEIDTAIGLFESMGDDDHVRRDSISYIAVLSVCSHGGLVELGRKYFKEMKEDKIEVTQVHYACMVDIFGRAGLLEEAVEMINGMGVEPDANVWGSLLGGCRIHGDIELGRWAGENLFRLKPGHSGYYTLVSNMYAEAGKWCEVDEIRELMKVRGVKKNPGFSCV</sequence>
<dbReference type="FunFam" id="1.25.40.10:FF:000344">
    <property type="entry name" value="Pentatricopeptide repeat-containing protein"/>
    <property type="match status" value="1"/>
</dbReference>
<dbReference type="FunFam" id="1.25.40.10:FF:000361">
    <property type="entry name" value="Pentatricopeptide repeat-containing protein chloroplastic"/>
    <property type="match status" value="1"/>
</dbReference>
<evidence type="ECO:0000313" key="4">
    <source>
        <dbReference type="Proteomes" id="UP001157418"/>
    </source>
</evidence>
<dbReference type="EMBL" id="CAKMRJ010000001">
    <property type="protein sequence ID" value="CAH1412440.1"/>
    <property type="molecule type" value="Genomic_DNA"/>
</dbReference>
<keyword evidence="1" id="KW-0677">Repeat</keyword>
<feature type="repeat" description="PPR" evidence="2">
    <location>
        <begin position="174"/>
        <end position="208"/>
    </location>
</feature>
<accession>A0AAU9LS40</accession>
<dbReference type="Pfam" id="PF01535">
    <property type="entry name" value="PPR"/>
    <property type="match status" value="12"/>
</dbReference>
<dbReference type="FunFam" id="1.25.40.10:FF:000381">
    <property type="entry name" value="Pentatricopeptide repeat-containing protein"/>
    <property type="match status" value="1"/>
</dbReference>
<evidence type="ECO:0000256" key="1">
    <source>
        <dbReference type="ARBA" id="ARBA00022737"/>
    </source>
</evidence>
<dbReference type="AlphaFoldDB" id="A0AAU9LS40"/>